<comment type="caution">
    <text evidence="5">The sequence shown here is derived from an EMBL/GenBank/DDBJ whole genome shotgun (WGS) entry which is preliminary data.</text>
</comment>
<dbReference type="InterPro" id="IPR013216">
    <property type="entry name" value="Methyltransf_11"/>
</dbReference>
<dbReference type="Pfam" id="PF03966">
    <property type="entry name" value="Trm112p"/>
    <property type="match status" value="1"/>
</dbReference>
<dbReference type="InterPro" id="IPR029063">
    <property type="entry name" value="SAM-dependent_MTases_sf"/>
</dbReference>
<evidence type="ECO:0000256" key="3">
    <source>
        <dbReference type="ARBA" id="ARBA00022691"/>
    </source>
</evidence>
<reference evidence="5 6" key="1">
    <citation type="submission" date="2019-04" db="EMBL/GenBank/DDBJ databases">
        <title>Sphingomonas psychrotolerans sp. nov., isolated from soil in the Tianshan Mountains, Xinjiang, China.</title>
        <authorList>
            <person name="Luo Y."/>
            <person name="Sheng H."/>
        </authorList>
    </citation>
    <scope>NUCLEOTIDE SEQUENCE [LARGE SCALE GENOMIC DNA]</scope>
    <source>
        <strain evidence="5 6">KIS18-15</strain>
    </source>
</reference>
<dbReference type="GO" id="GO:0032259">
    <property type="term" value="P:methylation"/>
    <property type="evidence" value="ECO:0007669"/>
    <property type="project" value="UniProtKB-KW"/>
</dbReference>
<evidence type="ECO:0000313" key="5">
    <source>
        <dbReference type="EMBL" id="TGX46482.1"/>
    </source>
</evidence>
<dbReference type="Pfam" id="PF08241">
    <property type="entry name" value="Methyltransf_11"/>
    <property type="match status" value="1"/>
</dbReference>
<dbReference type="Proteomes" id="UP000309848">
    <property type="component" value="Unassembled WGS sequence"/>
</dbReference>
<dbReference type="CDD" id="cd02440">
    <property type="entry name" value="AdoMet_MTases"/>
    <property type="match status" value="1"/>
</dbReference>
<keyword evidence="2 5" id="KW-0808">Transferase</keyword>
<dbReference type="SUPFAM" id="SSF53335">
    <property type="entry name" value="S-adenosyl-L-methionine-dependent methyltransferases"/>
    <property type="match status" value="1"/>
</dbReference>
<dbReference type="GO" id="GO:0008757">
    <property type="term" value="F:S-adenosylmethionine-dependent methyltransferase activity"/>
    <property type="evidence" value="ECO:0007669"/>
    <property type="project" value="InterPro"/>
</dbReference>
<protein>
    <submittedName>
        <fullName evidence="5">Methyltransferase domain-containing protein</fullName>
    </submittedName>
</protein>
<name>A0A4V3QXH5_9SPHN</name>
<dbReference type="Gene3D" id="3.40.50.150">
    <property type="entry name" value="Vaccinia Virus protein VP39"/>
    <property type="match status" value="1"/>
</dbReference>
<organism evidence="5 6">
    <name type="scientific">Sphingomonas naasensis</name>
    <dbReference type="NCBI Taxonomy" id="1344951"/>
    <lineage>
        <taxon>Bacteria</taxon>
        <taxon>Pseudomonadati</taxon>
        <taxon>Pseudomonadota</taxon>
        <taxon>Alphaproteobacteria</taxon>
        <taxon>Sphingomonadales</taxon>
        <taxon>Sphingomonadaceae</taxon>
        <taxon>Sphingomonas</taxon>
    </lineage>
</organism>
<dbReference type="PANTHER" id="PTHR43464:SF19">
    <property type="entry name" value="UBIQUINONE BIOSYNTHESIS O-METHYLTRANSFERASE, MITOCHONDRIAL"/>
    <property type="match status" value="1"/>
</dbReference>
<dbReference type="OrthoDB" id="9765084at2"/>
<accession>A0A4V3QXH5</accession>
<dbReference type="InterPro" id="IPR005651">
    <property type="entry name" value="Trm112-like"/>
</dbReference>
<sequence length="356" mass="40387">MRCKRNSGRFARRKPRRLHSTLRRNMRKSTLDILRCPKCSASLALETNETADDVETGTLRCKECAATYPLTGGVARFVPAENYAHNFGVQWNMFSKTQLDSHSGHPISENRFDQYTGWREADLADRLVLDAGCGAGRFAEVALKRGARVIAIDFSHAIDAARANLRDKGDIDFIQADINALPFAPNTFPLAYCLGVIQHTPDPAISFRKLADIVAPGGRLAVDVYPAGWKNIFFVKYWIRPLTRQLSAERSYRLVEKIFPILYPVSQVVGRIPRLGHYLRYLIPVVNYEGDYPLDPRQQREWALLDTFDMWAPAYDQPQSMAALRGWFEKSGFEDIVTFHKGFFVGRGIKPTGSRR</sequence>
<keyword evidence="1 5" id="KW-0489">Methyltransferase</keyword>
<evidence type="ECO:0000259" key="4">
    <source>
        <dbReference type="Pfam" id="PF08241"/>
    </source>
</evidence>
<gene>
    <name evidence="5" type="ORF">E5A74_04865</name>
</gene>
<dbReference type="SUPFAM" id="SSF158997">
    <property type="entry name" value="Trm112p-like"/>
    <property type="match status" value="1"/>
</dbReference>
<dbReference type="Gene3D" id="2.20.25.10">
    <property type="match status" value="1"/>
</dbReference>
<keyword evidence="6" id="KW-1185">Reference proteome</keyword>
<proteinExistence type="predicted"/>
<evidence type="ECO:0000313" key="6">
    <source>
        <dbReference type="Proteomes" id="UP000309848"/>
    </source>
</evidence>
<evidence type="ECO:0000256" key="1">
    <source>
        <dbReference type="ARBA" id="ARBA00022603"/>
    </source>
</evidence>
<dbReference type="EMBL" id="SRXU01000001">
    <property type="protein sequence ID" value="TGX46482.1"/>
    <property type="molecule type" value="Genomic_DNA"/>
</dbReference>
<keyword evidence="3" id="KW-0949">S-adenosyl-L-methionine</keyword>
<evidence type="ECO:0000256" key="2">
    <source>
        <dbReference type="ARBA" id="ARBA00022679"/>
    </source>
</evidence>
<feature type="domain" description="Methyltransferase type 11" evidence="4">
    <location>
        <begin position="129"/>
        <end position="221"/>
    </location>
</feature>
<dbReference type="PANTHER" id="PTHR43464">
    <property type="entry name" value="METHYLTRANSFERASE"/>
    <property type="match status" value="1"/>
</dbReference>
<dbReference type="AlphaFoldDB" id="A0A4V3QXH5"/>